<keyword evidence="1" id="KW-0175">Coiled coil</keyword>
<evidence type="ECO:0008006" key="5">
    <source>
        <dbReference type="Google" id="ProtNLM"/>
    </source>
</evidence>
<evidence type="ECO:0000256" key="2">
    <source>
        <dbReference type="SAM" id="SignalP"/>
    </source>
</evidence>
<keyword evidence="2" id="KW-0732">Signal</keyword>
<dbReference type="SUPFAM" id="SSF109998">
    <property type="entry name" value="Triger factor/SurA peptide-binding domain-like"/>
    <property type="match status" value="1"/>
</dbReference>
<evidence type="ECO:0000313" key="4">
    <source>
        <dbReference type="Proteomes" id="UP000199800"/>
    </source>
</evidence>
<sequence length="226" mass="26508">MKNLKRKYVAAGFFLLMFLVSGCSKNIVDEVGNELKATHESESHKKELKHKDIVLRVEDASVSYGDVLFYIYQAKEKYEKIFSDAIWDVELEDGDTFEKHAKEEILREVTEVLIVCEEAKEENVTLSKEEKQEAKEKAEAFIRKAGKDAEEQWGFDLKRVENIYQQNALARKMYDKVEKENGANGQGEAFEEKYAKWSEHRRIDLSVELWKNIHFKFLKDDRKDNL</sequence>
<dbReference type="InterPro" id="IPR027304">
    <property type="entry name" value="Trigger_fact/SurA_dom_sf"/>
</dbReference>
<protein>
    <recommendedName>
        <fullName evidence="5">Lipoprotein</fullName>
    </recommendedName>
</protein>
<proteinExistence type="predicted"/>
<evidence type="ECO:0000313" key="3">
    <source>
        <dbReference type="EMBL" id="SET41754.1"/>
    </source>
</evidence>
<dbReference type="OrthoDB" id="14196at2"/>
<dbReference type="Proteomes" id="UP000199800">
    <property type="component" value="Unassembled WGS sequence"/>
</dbReference>
<name>A0A1I0EAI4_9FIRM</name>
<accession>A0A1I0EAI4</accession>
<feature type="coiled-coil region" evidence="1">
    <location>
        <begin position="102"/>
        <end position="180"/>
    </location>
</feature>
<feature type="chain" id="PRO_5039715525" description="Lipoprotein" evidence="2">
    <location>
        <begin position="23"/>
        <end position="226"/>
    </location>
</feature>
<dbReference type="AlphaFoldDB" id="A0A1I0EAI4"/>
<dbReference type="STRING" id="29364.SAMN04487772_11957"/>
<dbReference type="PROSITE" id="PS51257">
    <property type="entry name" value="PROKAR_LIPOPROTEIN"/>
    <property type="match status" value="1"/>
</dbReference>
<dbReference type="RefSeq" id="WP_092478435.1">
    <property type="nucleotide sequence ID" value="NZ_FOHN01000019.1"/>
</dbReference>
<keyword evidence="4" id="KW-1185">Reference proteome</keyword>
<feature type="signal peptide" evidence="2">
    <location>
        <begin position="1"/>
        <end position="22"/>
    </location>
</feature>
<dbReference type="EMBL" id="FOHN01000019">
    <property type="protein sequence ID" value="SET41754.1"/>
    <property type="molecule type" value="Genomic_DNA"/>
</dbReference>
<organism evidence="3 4">
    <name type="scientific">[Clostridium] polysaccharolyticum</name>
    <dbReference type="NCBI Taxonomy" id="29364"/>
    <lineage>
        <taxon>Bacteria</taxon>
        <taxon>Bacillati</taxon>
        <taxon>Bacillota</taxon>
        <taxon>Clostridia</taxon>
        <taxon>Lachnospirales</taxon>
        <taxon>Lachnospiraceae</taxon>
    </lineage>
</organism>
<reference evidence="3 4" key="1">
    <citation type="submission" date="2016-10" db="EMBL/GenBank/DDBJ databases">
        <authorList>
            <person name="de Groot N.N."/>
        </authorList>
    </citation>
    <scope>NUCLEOTIDE SEQUENCE [LARGE SCALE GENOMIC DNA]</scope>
    <source>
        <strain evidence="3 4">DSM 1801</strain>
    </source>
</reference>
<gene>
    <name evidence="3" type="ORF">SAMN04487772_11957</name>
</gene>
<evidence type="ECO:0000256" key="1">
    <source>
        <dbReference type="SAM" id="Coils"/>
    </source>
</evidence>